<evidence type="ECO:0000313" key="1">
    <source>
        <dbReference type="EMBL" id="WSB98529.1"/>
    </source>
</evidence>
<organism evidence="1 2">
    <name type="scientific">Streptomyces scopuliridis</name>
    <dbReference type="NCBI Taxonomy" id="452529"/>
    <lineage>
        <taxon>Bacteria</taxon>
        <taxon>Bacillati</taxon>
        <taxon>Actinomycetota</taxon>
        <taxon>Actinomycetes</taxon>
        <taxon>Kitasatosporales</taxon>
        <taxon>Streptomycetaceae</taxon>
        <taxon>Streptomyces</taxon>
    </lineage>
</organism>
<accession>A0ACD4ZJ66</accession>
<dbReference type="EMBL" id="CP109109">
    <property type="protein sequence ID" value="WSB98529.1"/>
    <property type="molecule type" value="Genomic_DNA"/>
</dbReference>
<keyword evidence="2" id="KW-1185">Reference proteome</keyword>
<protein>
    <submittedName>
        <fullName evidence="1">Uncharacterized protein</fullName>
    </submittedName>
</protein>
<evidence type="ECO:0000313" key="2">
    <source>
        <dbReference type="Proteomes" id="UP001348369"/>
    </source>
</evidence>
<name>A0ACD4ZJ66_9ACTN</name>
<sequence>MPNSPESQDPEDLRITRLSVGRESSRVQPDRQVPYGHVLCAAATLGCSPAAAVARLTALGYADFELPGIPLPLTVDLEDALLIKGETYNLSWLELGKPVPLRHILGAAGREGRSPAEAARRLAAFGYEVPAGHPLPESPDTRDIALIRTNPRGDGKWLDWGAEVPAYQVLGAASALGYSPHAAATRLVELGLRLPYIPEPGDERILRYGVGHRPWPSRYSSVPSGHVLDVARETGRPPGDIVARLAELGCATDGPVPDAPEKDDLVLLSQELDGRAPWLPVNGVVGVRLRHILRASLVTGRPPAEITERLATLGHWLHANAKVPAVAEAADIRLLETVDRSFLDNVHLEHVLRSASLTGRSPADVASRLTALGYRLPDEVEYPEVRGTVAA</sequence>
<proteinExistence type="predicted"/>
<dbReference type="Proteomes" id="UP001348369">
    <property type="component" value="Chromosome"/>
</dbReference>
<gene>
    <name evidence="1" type="ORF">OG835_16840</name>
</gene>
<reference evidence="1" key="1">
    <citation type="submission" date="2022-10" db="EMBL/GenBank/DDBJ databases">
        <title>The complete genomes of actinobacterial strains from the NBC collection.</title>
        <authorList>
            <person name="Joergensen T.S."/>
            <person name="Alvarez Arevalo M."/>
            <person name="Sterndorff E.B."/>
            <person name="Faurdal D."/>
            <person name="Vuksanovic O."/>
            <person name="Mourched A.-S."/>
            <person name="Charusanti P."/>
            <person name="Shaw S."/>
            <person name="Blin K."/>
            <person name="Weber T."/>
        </authorList>
    </citation>
    <scope>NUCLEOTIDE SEQUENCE</scope>
    <source>
        <strain evidence="1">NBC 01771</strain>
    </source>
</reference>